<name>A0A926N6N4_9BACL</name>
<comment type="caution">
    <text evidence="2">The sequence shown here is derived from an EMBL/GenBank/DDBJ whole genome shotgun (WGS) entry which is preliminary data.</text>
</comment>
<dbReference type="EMBL" id="JACXAH010000022">
    <property type="protein sequence ID" value="MBD1373324.1"/>
    <property type="molecule type" value="Genomic_DNA"/>
</dbReference>
<accession>A0A926N6N4</accession>
<feature type="chain" id="PRO_5039527541" description="Lipoprotein" evidence="1">
    <location>
        <begin position="18"/>
        <end position="241"/>
    </location>
</feature>
<evidence type="ECO:0000313" key="2">
    <source>
        <dbReference type="EMBL" id="MBD1373324.1"/>
    </source>
</evidence>
<proteinExistence type="predicted"/>
<gene>
    <name evidence="2" type="ORF">IC620_13300</name>
</gene>
<feature type="signal peptide" evidence="1">
    <location>
        <begin position="1"/>
        <end position="17"/>
    </location>
</feature>
<organism evidence="2 3">
    <name type="scientific">Polycladospora coralii</name>
    <dbReference type="NCBI Taxonomy" id="2771432"/>
    <lineage>
        <taxon>Bacteria</taxon>
        <taxon>Bacillati</taxon>
        <taxon>Bacillota</taxon>
        <taxon>Bacilli</taxon>
        <taxon>Bacillales</taxon>
        <taxon>Thermoactinomycetaceae</taxon>
        <taxon>Polycladospora</taxon>
    </lineage>
</organism>
<keyword evidence="1" id="KW-0732">Signal</keyword>
<protein>
    <recommendedName>
        <fullName evidence="4">Lipoprotein</fullName>
    </recommendedName>
</protein>
<dbReference type="RefSeq" id="WP_191142445.1">
    <property type="nucleotide sequence ID" value="NZ_JACXAH010000022.1"/>
</dbReference>
<keyword evidence="3" id="KW-1185">Reference proteome</keyword>
<dbReference type="PROSITE" id="PS51257">
    <property type="entry name" value="PROKAR_LIPOPROTEIN"/>
    <property type="match status" value="1"/>
</dbReference>
<dbReference type="Proteomes" id="UP000661691">
    <property type="component" value="Unassembled WGS sequence"/>
</dbReference>
<reference evidence="2" key="1">
    <citation type="submission" date="2020-09" db="EMBL/GenBank/DDBJ databases">
        <title>A novel bacterium of genus Hazenella, isolated from South China Sea.</title>
        <authorList>
            <person name="Huang H."/>
            <person name="Mo K."/>
            <person name="Hu Y."/>
        </authorList>
    </citation>
    <scope>NUCLEOTIDE SEQUENCE</scope>
    <source>
        <strain evidence="2">IB182357</strain>
    </source>
</reference>
<evidence type="ECO:0000256" key="1">
    <source>
        <dbReference type="SAM" id="SignalP"/>
    </source>
</evidence>
<sequence>MLLRLLILLCCFILLTACETVDTGSKAYAVQKNQDPNQKSLEMNEKKDNEYTDTEEEEINLEKTLADISSRYETKTEEMRFTMQIASKSGVKIYTGTQSKHDWSLHDPEAKQILIESKDGKIDAFFSGQKETLTPDQIGLVSPLEHLTFIQDSLQSIRTKKIKSSDNAIETCIEITIDHQRLRDKLKDRLTNDKKIVFDQDTVIKYEIYYQPKSLYLTKLNMDIAKADNAGKHDLTYTIQN</sequence>
<evidence type="ECO:0008006" key="4">
    <source>
        <dbReference type="Google" id="ProtNLM"/>
    </source>
</evidence>
<dbReference type="AlphaFoldDB" id="A0A926N6N4"/>
<evidence type="ECO:0000313" key="3">
    <source>
        <dbReference type="Proteomes" id="UP000661691"/>
    </source>
</evidence>